<reference evidence="2" key="1">
    <citation type="journal article" date="2014" name="Front. Microbiol.">
        <title>High frequency of phylogenetically diverse reductive dehalogenase-homologous genes in deep subseafloor sedimentary metagenomes.</title>
        <authorList>
            <person name="Kawai M."/>
            <person name="Futagami T."/>
            <person name="Toyoda A."/>
            <person name="Takaki Y."/>
            <person name="Nishi S."/>
            <person name="Hori S."/>
            <person name="Arai W."/>
            <person name="Tsubouchi T."/>
            <person name="Morono Y."/>
            <person name="Uchiyama I."/>
            <person name="Ito T."/>
            <person name="Fujiyama A."/>
            <person name="Inagaki F."/>
            <person name="Takami H."/>
        </authorList>
    </citation>
    <scope>NUCLEOTIDE SEQUENCE</scope>
    <source>
        <strain evidence="2">Expedition CK06-06</strain>
    </source>
</reference>
<organism evidence="2">
    <name type="scientific">marine sediment metagenome</name>
    <dbReference type="NCBI Taxonomy" id="412755"/>
    <lineage>
        <taxon>unclassified sequences</taxon>
        <taxon>metagenomes</taxon>
        <taxon>ecological metagenomes</taxon>
    </lineage>
</organism>
<protein>
    <recommendedName>
        <fullName evidence="1">Carbamoyltransferase domain-containing protein</fullName>
    </recommendedName>
</protein>
<accession>X1APV7</accession>
<dbReference type="AlphaFoldDB" id="X1APV7"/>
<feature type="non-terminal residue" evidence="2">
    <location>
        <position position="1"/>
    </location>
</feature>
<dbReference type="PANTHER" id="PTHR34847:SF1">
    <property type="entry name" value="NODULATION PROTEIN U"/>
    <property type="match status" value="1"/>
</dbReference>
<evidence type="ECO:0000313" key="2">
    <source>
        <dbReference type="EMBL" id="GAG84795.1"/>
    </source>
</evidence>
<sequence length="136" mass="15702">NIHKIREFYDPDSLGGLYGAITEYLGFEMLDGEYKVMGMAPYGDPDKYDLSRLATFADGEFRVDTRLANVIGLRRYKENGKGFYFSPELVKWLGPRREGDVADEPYIHYAAAMQKLYETLSLQLMDYYLGDIIRET</sequence>
<dbReference type="InterPro" id="IPR051338">
    <property type="entry name" value="NodU/CmcH_Carbamoyltrnsfr"/>
</dbReference>
<dbReference type="EMBL" id="BART01011415">
    <property type="protein sequence ID" value="GAG84795.1"/>
    <property type="molecule type" value="Genomic_DNA"/>
</dbReference>
<dbReference type="GO" id="GO:0003824">
    <property type="term" value="F:catalytic activity"/>
    <property type="evidence" value="ECO:0007669"/>
    <property type="project" value="InterPro"/>
</dbReference>
<dbReference type="InterPro" id="IPR003696">
    <property type="entry name" value="Carbtransf_dom"/>
</dbReference>
<dbReference type="PANTHER" id="PTHR34847">
    <property type="entry name" value="NODULATION PROTEIN U"/>
    <property type="match status" value="1"/>
</dbReference>
<name>X1APV7_9ZZZZ</name>
<evidence type="ECO:0000259" key="1">
    <source>
        <dbReference type="Pfam" id="PF02543"/>
    </source>
</evidence>
<gene>
    <name evidence="2" type="ORF">S01H4_24331</name>
</gene>
<feature type="domain" description="Carbamoyltransferase" evidence="1">
    <location>
        <begin position="8"/>
        <end position="120"/>
    </location>
</feature>
<dbReference type="Pfam" id="PF02543">
    <property type="entry name" value="Carbam_trans_N"/>
    <property type="match status" value="1"/>
</dbReference>
<dbReference type="Gene3D" id="3.30.420.40">
    <property type="match status" value="1"/>
</dbReference>
<comment type="caution">
    <text evidence="2">The sequence shown here is derived from an EMBL/GenBank/DDBJ whole genome shotgun (WGS) entry which is preliminary data.</text>
</comment>
<proteinExistence type="predicted"/>